<feature type="region of interest" description="Disordered" evidence="3">
    <location>
        <begin position="986"/>
        <end position="1009"/>
    </location>
</feature>
<feature type="compositionally biased region" description="Polar residues" evidence="3">
    <location>
        <begin position="1"/>
        <end position="18"/>
    </location>
</feature>
<comment type="caution">
    <text evidence="5">The sequence shown here is derived from an EMBL/GenBank/DDBJ whole genome shotgun (WGS) entry which is preliminary data.</text>
</comment>
<dbReference type="Proteomes" id="UP001287286">
    <property type="component" value="Unassembled WGS sequence"/>
</dbReference>
<dbReference type="Pfam" id="PF00400">
    <property type="entry name" value="WD40"/>
    <property type="match status" value="2"/>
</dbReference>
<feature type="region of interest" description="Disordered" evidence="3">
    <location>
        <begin position="767"/>
        <end position="903"/>
    </location>
</feature>
<feature type="compositionally biased region" description="Polar residues" evidence="3">
    <location>
        <begin position="1480"/>
        <end position="1491"/>
    </location>
</feature>
<keyword evidence="1" id="KW-0103">Bromodomain</keyword>
<feature type="compositionally biased region" description="Low complexity" evidence="3">
    <location>
        <begin position="804"/>
        <end position="816"/>
    </location>
</feature>
<feature type="region of interest" description="Disordered" evidence="3">
    <location>
        <begin position="1262"/>
        <end position="1828"/>
    </location>
</feature>
<feature type="region of interest" description="Disordered" evidence="3">
    <location>
        <begin position="1048"/>
        <end position="1072"/>
    </location>
</feature>
<accession>A0ABR0BIN0</accession>
<feature type="compositionally biased region" description="Low complexity" evidence="3">
    <location>
        <begin position="1318"/>
        <end position="1327"/>
    </location>
</feature>
<dbReference type="Pfam" id="PF00439">
    <property type="entry name" value="Bromodomain"/>
    <property type="match status" value="1"/>
</dbReference>
<keyword evidence="2" id="KW-0853">WD repeat</keyword>
<feature type="compositionally biased region" description="Low complexity" evidence="3">
    <location>
        <begin position="97"/>
        <end position="113"/>
    </location>
</feature>
<reference evidence="5 6" key="1">
    <citation type="journal article" date="2024" name="Microbiol. Resour. Announc.">
        <title>Genome annotations for the ascomycete fungi Trichoderma harzianum, Trichoderma aggressivum, and Purpureocillium lilacinum.</title>
        <authorList>
            <person name="Beijen E.P.W."/>
            <person name="Ohm R.A."/>
        </authorList>
    </citation>
    <scope>NUCLEOTIDE SEQUENCE [LARGE SCALE GENOMIC DNA]</scope>
    <source>
        <strain evidence="5 6">CBS 150709</strain>
    </source>
</reference>
<dbReference type="SMART" id="SM00320">
    <property type="entry name" value="WD40"/>
    <property type="match status" value="6"/>
</dbReference>
<feature type="compositionally biased region" description="Acidic residues" evidence="3">
    <location>
        <begin position="2020"/>
        <end position="2029"/>
    </location>
</feature>
<dbReference type="InterPro" id="IPR036322">
    <property type="entry name" value="WD40_repeat_dom_sf"/>
</dbReference>
<dbReference type="InterPro" id="IPR052779">
    <property type="entry name" value="WDR62"/>
</dbReference>
<feature type="compositionally biased region" description="Basic and acidic residues" evidence="3">
    <location>
        <begin position="1058"/>
        <end position="1070"/>
    </location>
</feature>
<feature type="compositionally biased region" description="Low complexity" evidence="3">
    <location>
        <begin position="1455"/>
        <end position="1474"/>
    </location>
</feature>
<feature type="compositionally biased region" description="Low complexity" evidence="3">
    <location>
        <begin position="767"/>
        <end position="777"/>
    </location>
</feature>
<dbReference type="InterPro" id="IPR036427">
    <property type="entry name" value="Bromodomain-like_sf"/>
</dbReference>
<feature type="repeat" description="WD" evidence="2">
    <location>
        <begin position="727"/>
        <end position="761"/>
    </location>
</feature>
<feature type="domain" description="Bromo" evidence="4">
    <location>
        <begin position="1842"/>
        <end position="1944"/>
    </location>
</feature>
<evidence type="ECO:0000256" key="3">
    <source>
        <dbReference type="SAM" id="MobiDB-lite"/>
    </source>
</evidence>
<feature type="region of interest" description="Disordered" evidence="3">
    <location>
        <begin position="1995"/>
        <end position="2048"/>
    </location>
</feature>
<evidence type="ECO:0000259" key="4">
    <source>
        <dbReference type="Pfam" id="PF00439"/>
    </source>
</evidence>
<dbReference type="InterPro" id="IPR001680">
    <property type="entry name" value="WD40_rpt"/>
</dbReference>
<feature type="region of interest" description="Disordered" evidence="3">
    <location>
        <begin position="1178"/>
        <end position="1211"/>
    </location>
</feature>
<feature type="region of interest" description="Disordered" evidence="3">
    <location>
        <begin position="1"/>
        <end position="37"/>
    </location>
</feature>
<dbReference type="PANTHER" id="PTHR45589:SF1">
    <property type="entry name" value="WD REPEAT DOMAIN 62, ISOFORM G"/>
    <property type="match status" value="1"/>
</dbReference>
<feature type="compositionally biased region" description="Low complexity" evidence="3">
    <location>
        <begin position="1736"/>
        <end position="1756"/>
    </location>
</feature>
<dbReference type="PANTHER" id="PTHR45589">
    <property type="entry name" value="WD REPEAT DOMAIN 62, ISOFORM G"/>
    <property type="match status" value="1"/>
</dbReference>
<feature type="compositionally biased region" description="Low complexity" evidence="3">
    <location>
        <begin position="1419"/>
        <end position="1447"/>
    </location>
</feature>
<evidence type="ECO:0000256" key="2">
    <source>
        <dbReference type="PROSITE-ProRule" id="PRU00221"/>
    </source>
</evidence>
<feature type="compositionally biased region" description="Basic and acidic residues" evidence="3">
    <location>
        <begin position="986"/>
        <end position="1006"/>
    </location>
</feature>
<gene>
    <name evidence="5" type="ORF">Purlil1_11773</name>
</gene>
<feature type="compositionally biased region" description="Low complexity" evidence="3">
    <location>
        <begin position="1646"/>
        <end position="1659"/>
    </location>
</feature>
<feature type="compositionally biased region" description="Low complexity" evidence="3">
    <location>
        <begin position="22"/>
        <end position="33"/>
    </location>
</feature>
<protein>
    <recommendedName>
        <fullName evidence="4">Bromo domain-containing protein</fullName>
    </recommendedName>
</protein>
<dbReference type="SUPFAM" id="SSF47370">
    <property type="entry name" value="Bromodomain"/>
    <property type="match status" value="1"/>
</dbReference>
<evidence type="ECO:0000313" key="5">
    <source>
        <dbReference type="EMBL" id="KAK4081016.1"/>
    </source>
</evidence>
<dbReference type="InterPro" id="IPR001487">
    <property type="entry name" value="Bromodomain"/>
</dbReference>
<feature type="region of interest" description="Disordered" evidence="3">
    <location>
        <begin position="97"/>
        <end position="142"/>
    </location>
</feature>
<keyword evidence="6" id="KW-1185">Reference proteome</keyword>
<dbReference type="Gene3D" id="2.130.10.10">
    <property type="entry name" value="YVTN repeat-like/Quinoprotein amine dehydrogenase"/>
    <property type="match status" value="4"/>
</dbReference>
<feature type="compositionally biased region" description="Pro residues" evidence="3">
    <location>
        <begin position="1308"/>
        <end position="1317"/>
    </location>
</feature>
<name>A0ABR0BIN0_PURLI</name>
<feature type="compositionally biased region" description="Low complexity" evidence="3">
    <location>
        <begin position="1541"/>
        <end position="1565"/>
    </location>
</feature>
<dbReference type="EMBL" id="JAWRVI010000077">
    <property type="protein sequence ID" value="KAK4081016.1"/>
    <property type="molecule type" value="Genomic_DNA"/>
</dbReference>
<feature type="compositionally biased region" description="Pro residues" evidence="3">
    <location>
        <begin position="1328"/>
        <end position="1350"/>
    </location>
</feature>
<feature type="compositionally biased region" description="Polar residues" evidence="3">
    <location>
        <begin position="1583"/>
        <end position="1596"/>
    </location>
</feature>
<dbReference type="InterPro" id="IPR015943">
    <property type="entry name" value="WD40/YVTN_repeat-like_dom_sf"/>
</dbReference>
<dbReference type="SUPFAM" id="SSF50978">
    <property type="entry name" value="WD40 repeat-like"/>
    <property type="match status" value="2"/>
</dbReference>
<evidence type="ECO:0000256" key="1">
    <source>
        <dbReference type="ARBA" id="ARBA00023117"/>
    </source>
</evidence>
<feature type="compositionally biased region" description="Basic residues" evidence="3">
    <location>
        <begin position="2039"/>
        <end position="2048"/>
    </location>
</feature>
<feature type="compositionally biased region" description="Low complexity" evidence="3">
    <location>
        <begin position="1597"/>
        <end position="1608"/>
    </location>
</feature>
<organism evidence="5 6">
    <name type="scientific">Purpureocillium lilacinum</name>
    <name type="common">Paecilomyces lilacinus</name>
    <dbReference type="NCBI Taxonomy" id="33203"/>
    <lineage>
        <taxon>Eukaryota</taxon>
        <taxon>Fungi</taxon>
        <taxon>Dikarya</taxon>
        <taxon>Ascomycota</taxon>
        <taxon>Pezizomycotina</taxon>
        <taxon>Sordariomycetes</taxon>
        <taxon>Hypocreomycetidae</taxon>
        <taxon>Hypocreales</taxon>
        <taxon>Ophiocordycipitaceae</taxon>
        <taxon>Purpureocillium</taxon>
    </lineage>
</organism>
<feature type="compositionally biased region" description="Polar residues" evidence="3">
    <location>
        <begin position="829"/>
        <end position="851"/>
    </location>
</feature>
<dbReference type="Gene3D" id="1.20.920.10">
    <property type="entry name" value="Bromodomain-like"/>
    <property type="match status" value="1"/>
</dbReference>
<sequence length="2048" mass="219432">MAATPSNNRLKLTPSNSPFLPRPARTPARGRTTQESRLSLKRVVGTTCRSPTGFDTVNSSFAYIAGGAVVVVDVDGQQYSQRFYRARPAAVPVYSVTTSQNAPSTPTATTPKANDSRNRVAPSFRDSQCSPGDWGDSPGSKTWTSRERIKAATCLALSRDGRYLAVGETGYGPRVLIFSLQDASSDIPLVSISEHAFGVKAVAWSADSKYLASLGAANDGFLYVWKIDPRTGAARLFQQNRCTSYVRDMVWMGNTLITLGVRHVKVWRIEGGQSTSPSKSRFANELMSTPPTAQKPLPGRNMLLGDLLDATFSCAAVDGKRLIICTEAGDVCVLDDDDRQMRLVRVLNLVFAITSITIRGNVAYVGGKNGHFATLDVPGVMDGNADSILTSTEASAGILALGFLTDKLVTIDSRQSIDVWNPDYQPGQEAEALMHIPIPGHGEPIAGIHTLGRPNKANAVFATWSSTGNVTYWDIDGGIKSSIEVLLDPVEPDSEVELVNQLSCAQTNKDGTLLVTSDRFGILKVTDVDTKTCLLDTKAHASECICISIFENESKFIMASCGRDRTVQLFHRHSTGSIEHFQTLEFHAKVAQVLVPSEDKVITCSLDRTLQIHELVSKEGEPDILAAIPTRAISLKASPTSMTMSPDSRTIFVSLLDRSICQFDLTTGRQLGYFKCLDESGAESATLESLSIGQWAPKDMDYLLGSSNTDKSVRIYDANSGTFLDREWGHTEAINGVALVDDDNGTQKIVSVGSDGTIMIWAIDLNDPMPRSMSRDPSPVKEATSGRPTLRRILSKAELAEFQRSSPSGGRRSPPRTLQRRSSRVSLLPSATNARTPTAPYQMSPGNSTIMEDTPSRRRPSHSNQAESPPPSPKGRVARAPSLPSLGLNTARKKSSPNLRGFGSLNMATEQACRTLRAYRKKLSSAEPITADALTELDHELRLTAAALGDRAIRSKAMNETVLSGLLDQYSERLVTLLDEKLRLTSQAKERDDGDSNSGEERRRSSPDTLLALLQTPPEERLEQVYGVEDQSAIWNRKRADACRGGEAIASDLTKGSPKREPGDDTDAARARSHRLASLPTLAPIHLAATREGPLGRGRGGPGGMYNPAAYTPLESLFLFQALLTQGLDAAAFVRISEGLRGNSLIRDGDTYDPARLAPEALQQLFLLLLREEVKSEADRTADGAPDASKSPNSRKRKIGSPPLPSLQDAHNHIEKIPVLVDRLYARYRDGVVKDVREDERRFGTVQKEIQLLEKVEKERLASKAAQGSSPAPVGRDSKTAVGGHAASPSHVPIAPNAAAGVKRGPTPNTPVYPPKLPTTATPVQTPVVPPSHPPVGVPPARPTPSPKPGTGPGSVLQPPAGVPQTGPRVLQSPAQPGKQAIPPRPDATKAVKDAAPGTPQPVPTPASGLKWEKPYQPPQAGQATPAGQQQQPPNVPPSAASQQKPLQPQPQQPIQPAQPQQPQLAQQRLQQQQYPGHTPGQTPATAQQARPTGKPVLASPQGTGQVATPLQPAPPRPAGVASPQVRPPSTTPVLPPGRPIQPQQPQLPQQAQPAHPQPRPIAAASPTPPKGAAGPHVPPQRWPQSQATPAQQGQRPSPSASPAPLASAKDKPYTSPYTTQPPRPAIPEHIIRQAAGTPAVRRLSPVAAPTTPGATTPVSLTRGFGTKWASQSTPSTPGPIVAEPESPAYEPVSPPPRDASIVSDTPKTGMRKVMPKPTPQGEAPTSRPRGRPPRNARASATPSVSRRSQSVASQADELALDHHSMLSTTKIKKEAMTPRAHDDAGDTTADESVHGRTHMATPGSVSSRLAKRKRQESPHESTPPLSQVLWTRGFTKVSSSALDQISSHRDANMFATGVREKDAPNYRQIVLQPQDITSIRSAIKQGNKAAIQAASSLPGGDPGAASVWLPFSEDLVPPKGIINSAQLERELVHMFCNAIMYNPDPDRGPGASFMKRSQDEEEEVVGYHVDENGVVKNTRSMFVEVEKLLGDLRSAEKERGVPPPLSATRQASVATPADDTAEDEDELAGDGGAAASIGKRRRIGTRG</sequence>
<dbReference type="PROSITE" id="PS50082">
    <property type="entry name" value="WD_REPEATS_2"/>
    <property type="match status" value="1"/>
</dbReference>
<proteinExistence type="predicted"/>
<feature type="compositionally biased region" description="Pro residues" evidence="3">
    <location>
        <begin position="1526"/>
        <end position="1540"/>
    </location>
</feature>
<evidence type="ECO:0000313" key="6">
    <source>
        <dbReference type="Proteomes" id="UP001287286"/>
    </source>
</evidence>
<feature type="compositionally biased region" description="Basic and acidic residues" evidence="3">
    <location>
        <begin position="1772"/>
        <end position="1785"/>
    </location>
</feature>